<feature type="non-terminal residue" evidence="1">
    <location>
        <position position="1"/>
    </location>
</feature>
<evidence type="ECO:0000313" key="1">
    <source>
        <dbReference type="EMBL" id="KKK51363.1"/>
    </source>
</evidence>
<gene>
    <name evidence="1" type="ORF">LCGC14_3115680</name>
</gene>
<protein>
    <submittedName>
        <fullName evidence="1">Uncharacterized protein</fullName>
    </submittedName>
</protein>
<dbReference type="AlphaFoldDB" id="A0A0F8W473"/>
<comment type="caution">
    <text evidence="1">The sequence shown here is derived from an EMBL/GenBank/DDBJ whole genome shotgun (WGS) entry which is preliminary data.</text>
</comment>
<name>A0A0F8W473_9ZZZZ</name>
<sequence length="76" mass="8620">LFILLPPVLVDYSLRTCSHLSSKADYVKMSLNQFAFSIDKELSFNKLSLELEPSKTTLTNVEILVEFVLKEALKSL</sequence>
<proteinExistence type="predicted"/>
<dbReference type="EMBL" id="LAZR01067546">
    <property type="protein sequence ID" value="KKK51363.1"/>
    <property type="molecule type" value="Genomic_DNA"/>
</dbReference>
<organism evidence="1">
    <name type="scientific">marine sediment metagenome</name>
    <dbReference type="NCBI Taxonomy" id="412755"/>
    <lineage>
        <taxon>unclassified sequences</taxon>
        <taxon>metagenomes</taxon>
        <taxon>ecological metagenomes</taxon>
    </lineage>
</organism>
<accession>A0A0F8W473</accession>
<reference evidence="1" key="1">
    <citation type="journal article" date="2015" name="Nature">
        <title>Complex archaea that bridge the gap between prokaryotes and eukaryotes.</title>
        <authorList>
            <person name="Spang A."/>
            <person name="Saw J.H."/>
            <person name="Jorgensen S.L."/>
            <person name="Zaremba-Niedzwiedzka K."/>
            <person name="Martijn J."/>
            <person name="Lind A.E."/>
            <person name="van Eijk R."/>
            <person name="Schleper C."/>
            <person name="Guy L."/>
            <person name="Ettema T.J."/>
        </authorList>
    </citation>
    <scope>NUCLEOTIDE SEQUENCE</scope>
</reference>